<feature type="compositionally biased region" description="Low complexity" evidence="1">
    <location>
        <begin position="604"/>
        <end position="617"/>
    </location>
</feature>
<proteinExistence type="predicted"/>
<feature type="compositionally biased region" description="Polar residues" evidence="1">
    <location>
        <begin position="1150"/>
        <end position="1164"/>
    </location>
</feature>
<feature type="compositionally biased region" description="Low complexity" evidence="1">
    <location>
        <begin position="393"/>
        <end position="402"/>
    </location>
</feature>
<dbReference type="GO" id="GO:0032991">
    <property type="term" value="C:protein-containing complex"/>
    <property type="evidence" value="ECO:0007669"/>
    <property type="project" value="UniProtKB-ARBA"/>
</dbReference>
<dbReference type="PANTHER" id="PTHR14030">
    <property type="entry name" value="MITOTIC CHECKPOINT SERINE/THREONINE-PROTEIN KINASE BUB1"/>
    <property type="match status" value="1"/>
</dbReference>
<sequence>MDPSVDWEDTKENYVPVKQGRSAAALSTPLSVSKRSNEVEKAKKSFLETIAASQDPLPAWMKYIKWAQEQFAANGSKAELQQVLEAATRSLSGTNRYNNDVRLLRIWVQYADCLPDPSDVFLHLAERDIGRDHALLYEAYATYLELKGNFQQAELVYQDGINRLAKPTERLKQKLAAFQQRMAKRIQRQTAEAALGMVTAAAEAAHPARATLAPVLSAVDALQLDENGRPIRAARQPQARLPPQPSSVAAGVRAASRGAGGAGSSSSNRPAGLWGGLGSAAAPAAVPAAAPQQQLPPAAAGAAPANGAKLFDILVDEEFGPSGSGPNPTAFPAAAGPSQATHLPAYAVSRKENTAKTGQLAGTKLQQQGMFTAPVAARLEVCEDDDLAEPDEPLQQQQQQQQASIRQQLDATPAAAAVPAAAAAAFSSLGLHSSATAAAAQPSKPQQPQHQVQQPQQPVQQAAAPTAARTSSRSTSSRNAAVPAAAAAGVGPHGYYESLLVGPDGAEQSFEEVRAAAWRAAREQRRQQQEQQASQQRLQEEQQQEAQRRQQLAQQQQQQQRAQQQQQQQQQQRSAAPPRQALKPSTKPVLAVRADDSDDENSVAAAQKAEQRVQQAQQQAQQRQQQLRQQQLQQQAQSAAAVFGSEPTITVNMRGRSSAAAAVAAYGSELTVTVNTRAALESMNQMFGSDGATMTLPRDALADAAGAGSAAGYSAAAGGRAGGRRLGGSSGSFSSAEPTVTIDTRAALDAMNGMFGCGDDTTTMHGFSQQGNRPHAAAAGGGARYGSSFSGSMQQPGGVLGSGGSSSGAEPTVTINTRAAFDAMNDMFGDMTGQQTLTGRQMGMAHGRGDRRAGTSRLSIAAGGGMSGMGMGLYEDTEFVGSKLAAAGAAAAAGGGLGLCEDTEFITCPVGAAAAAGRGGLGGSGGGGGSSNSLGLCEDTEFITRPVGGNTAARSSAFGGGAAGSNGGGLGLCEDTEFITRPMGGAAASSRSGLGGAAAGGGLGLCEDTEFITRPVGAAAGTAGGGGLSLYEDTEFVGNKLAAAGAAAGGGLGLCEDTEFITRPVAAAPAAAAAAGGRGGFARAGLGGSRVQQRLPDEASDSTTGLLRVKENLPAASHAGQQQQQQQQQQRVPLGQAALGGPGLAEYGSRSGQPGSAPNSPGHSQQQQQQQQQQHPGPAWGAVTPGKPPAGPGAAAITPGRQHPGARTPGTPWARPMEDFEVMESPAVRAALAERPSLAMSPVASMPSPGFGAQENRNPEGGDARTVQRSLCDTPVRAAALQPLSDTRAELLGVHVDPDAAPGKWDAEDAEGDVAAAPGHGTPSRLGRGRALRSLRFPQPESGQ</sequence>
<feature type="region of interest" description="Disordered" evidence="1">
    <location>
        <begin position="436"/>
        <end position="485"/>
    </location>
</feature>
<accession>A0A383VV17</accession>
<evidence type="ECO:0000313" key="3">
    <source>
        <dbReference type="EMBL" id="SZX68614.1"/>
    </source>
</evidence>
<feature type="region of interest" description="Disordered" evidence="1">
    <location>
        <begin position="233"/>
        <end position="270"/>
    </location>
</feature>
<reference evidence="3 4" key="1">
    <citation type="submission" date="2016-10" db="EMBL/GenBank/DDBJ databases">
        <authorList>
            <person name="Cai Z."/>
        </authorList>
    </citation>
    <scope>NUCLEOTIDE SEQUENCE [LARGE SCALE GENOMIC DNA]</scope>
</reference>
<protein>
    <recommendedName>
        <fullName evidence="2">BUB1 N-terminal domain-containing protein</fullName>
    </recommendedName>
</protein>
<dbReference type="Gene3D" id="1.25.40.430">
    <property type="match status" value="1"/>
</dbReference>
<dbReference type="Pfam" id="PF08311">
    <property type="entry name" value="Mad3_BUB1_I"/>
    <property type="match status" value="1"/>
</dbReference>
<feature type="compositionally biased region" description="Low complexity" evidence="1">
    <location>
        <begin position="552"/>
        <end position="581"/>
    </location>
</feature>
<feature type="region of interest" description="Disordered" evidence="1">
    <location>
        <begin position="1298"/>
        <end position="1344"/>
    </location>
</feature>
<keyword evidence="4" id="KW-1185">Reference proteome</keyword>
<dbReference type="Proteomes" id="UP000256970">
    <property type="component" value="Unassembled WGS sequence"/>
</dbReference>
<dbReference type="InterPro" id="IPR015661">
    <property type="entry name" value="Bub1/Mad3"/>
</dbReference>
<dbReference type="STRING" id="3088.A0A383VV17"/>
<dbReference type="FunFam" id="1.25.40.430:FF:000003">
    <property type="entry name" value="Checkpoint serine/threonine-protein kinase BUB1"/>
    <property type="match status" value="1"/>
</dbReference>
<feature type="region of interest" description="Disordered" evidence="1">
    <location>
        <begin position="1"/>
        <end position="23"/>
    </location>
</feature>
<feature type="compositionally biased region" description="Low complexity" evidence="1">
    <location>
        <begin position="1165"/>
        <end position="1174"/>
    </location>
</feature>
<organism evidence="3 4">
    <name type="scientific">Tetradesmus obliquus</name>
    <name type="common">Green alga</name>
    <name type="synonym">Acutodesmus obliquus</name>
    <dbReference type="NCBI Taxonomy" id="3088"/>
    <lineage>
        <taxon>Eukaryota</taxon>
        <taxon>Viridiplantae</taxon>
        <taxon>Chlorophyta</taxon>
        <taxon>core chlorophytes</taxon>
        <taxon>Chlorophyceae</taxon>
        <taxon>CS clade</taxon>
        <taxon>Sphaeropleales</taxon>
        <taxon>Scenedesmaceae</taxon>
        <taxon>Tetradesmus</taxon>
    </lineage>
</organism>
<name>A0A383VV17_TETOB</name>
<evidence type="ECO:0000313" key="4">
    <source>
        <dbReference type="Proteomes" id="UP000256970"/>
    </source>
</evidence>
<feature type="region of interest" description="Disordered" evidence="1">
    <location>
        <begin position="1241"/>
        <end position="1266"/>
    </location>
</feature>
<dbReference type="EMBL" id="FNXT01000867">
    <property type="protein sequence ID" value="SZX68614.1"/>
    <property type="molecule type" value="Genomic_DNA"/>
</dbReference>
<feature type="domain" description="BUB1 N-terminal" evidence="2">
    <location>
        <begin position="46"/>
        <end position="199"/>
    </location>
</feature>
<feature type="region of interest" description="Disordered" evidence="1">
    <location>
        <begin position="552"/>
        <end position="617"/>
    </location>
</feature>
<dbReference type="PANTHER" id="PTHR14030:SF4">
    <property type="entry name" value="BUB1 KINASE, ISOFORM A-RELATED"/>
    <property type="match status" value="1"/>
</dbReference>
<feature type="region of interest" description="Disordered" evidence="1">
    <location>
        <begin position="1116"/>
        <end position="1215"/>
    </location>
</feature>
<dbReference type="GO" id="GO:0051754">
    <property type="term" value="P:meiotic sister chromatid cohesion, centromeric"/>
    <property type="evidence" value="ECO:0007669"/>
    <property type="project" value="TreeGrafter"/>
</dbReference>
<feature type="compositionally biased region" description="Low complexity" evidence="1">
    <location>
        <begin position="246"/>
        <end position="257"/>
    </location>
</feature>
<dbReference type="SMART" id="SM00777">
    <property type="entry name" value="Mad3_BUB1_I"/>
    <property type="match status" value="1"/>
</dbReference>
<evidence type="ECO:0000256" key="1">
    <source>
        <dbReference type="SAM" id="MobiDB-lite"/>
    </source>
</evidence>
<dbReference type="PROSITE" id="PS51489">
    <property type="entry name" value="BUB1_N"/>
    <property type="match status" value="1"/>
</dbReference>
<dbReference type="InterPro" id="IPR013212">
    <property type="entry name" value="Mad3/Bub1_I"/>
</dbReference>
<feature type="region of interest" description="Disordered" evidence="1">
    <location>
        <begin position="525"/>
        <end position="544"/>
    </location>
</feature>
<feature type="compositionally biased region" description="Low complexity" evidence="1">
    <location>
        <begin position="1121"/>
        <end position="1137"/>
    </location>
</feature>
<dbReference type="GO" id="GO:0007094">
    <property type="term" value="P:mitotic spindle assembly checkpoint signaling"/>
    <property type="evidence" value="ECO:0007669"/>
    <property type="project" value="InterPro"/>
</dbReference>
<evidence type="ECO:0000259" key="2">
    <source>
        <dbReference type="PROSITE" id="PS51489"/>
    </source>
</evidence>
<gene>
    <name evidence="3" type="ORF">BQ4739_LOCUS8953</name>
</gene>
<dbReference type="GO" id="GO:0004672">
    <property type="term" value="F:protein kinase activity"/>
    <property type="evidence" value="ECO:0007669"/>
    <property type="project" value="TreeGrafter"/>
</dbReference>
<feature type="region of interest" description="Disordered" evidence="1">
    <location>
        <begin position="388"/>
        <end position="408"/>
    </location>
</feature>